<evidence type="ECO:0000313" key="13">
    <source>
        <dbReference type="Proteomes" id="UP000664521"/>
    </source>
</evidence>
<evidence type="ECO:0000256" key="4">
    <source>
        <dbReference type="ARBA" id="ARBA00023015"/>
    </source>
</evidence>
<keyword evidence="4" id="KW-0805">Transcription regulation</keyword>
<dbReference type="GO" id="GO:0003682">
    <property type="term" value="F:chromatin binding"/>
    <property type="evidence" value="ECO:0007669"/>
    <property type="project" value="TreeGrafter"/>
</dbReference>
<sequence>MVGLIETPGTQQHVALFSISHQKVELDIDILSRSLRGRTEITINPHIKELRVVQLNCRQCDVKRVLVNGKVCSNYTYDDPYAEARLPWDASVEQWHMLRKKLEGALKDKPEEELIITFPKSVRIEEQDPLTVEPQYTVIPKPLDAPSRRESILPSDLDTPQLNRSFADQNSRFLPVTVCVEYVIAKVRDGMHFVGWEEGDLRYPHGYSMNTSSPGTACCLYPCIDNLGSRCTWELSIKCSKTLGDALRLRQADEKQCYANGANGTANGANGLHGDTNHDPYIPSFSEEDKALDLVVVGTGEMTDEIADPLNPGKKTTTFLCLTPISPWHVGFAIGPFEHVDLAEFRETDEDDRLGQNAVPLHGFGLPGRSEELRNTCFPLAKAVDFFTLTYGSYPFPNYKLCFVDDLFSDIVDTGSLSICTNRILFPNDIIEPLDRVTSQLVHALASQWIGINITPQIPEDTWVVVGIAYFITDIFMKKLCGNNEYRCRQKRAADRLVELDVARPPLYELGMFLQLDSSELEFMSLKAPLVLFILDRRLTKASGSSGLSRIISRIFLNAKVGDLPNGAITTQYFVKTCEKLGHTRMDVFMSQWVHGAGCPKFFVTQKFNKKKLVVEMTIKQIQEERPDEVLTKDIFMRDVKEEFKGVYAGRLQHVFNGPMTIRIHEADGTPYEHIVEIKENVTKIDIPYNTKYKRLKRSRRHKERAATAAGNDLTGEGNDDVLLYCLGDVLQTEEEIKEWRLREWTKEEEEQMSMESYEWIRMDADFEWLCKIQIQMPAYMFVSQLQQDRDVVAQLESIRLFAIQQPNPLYSTILLRTLMDRRYFHGIRTAAAEALSNQAKQKGDWIGFFHLEKAFQELYCISNSSTVRPNDFADRAAYYVQCAIPRAIGKIRDNGDKSPFRARKFIRDKLVDNDNSNNEFSDSHYIATLLLSLAEAVSSNGKPRILNYDTMDNMMDESSDDDHDDDIDFHRGCLEEIDRYRRMDEWLPSYNNILSITVLDCKRRLVKAGAAEFGLVDFLQYTRDGTADDLRLSAFESMMDLDLVRNDKIFQWFLMVLGTDPSPFLREHMRRLLGKLLAALAIGEISVSSANPAADEDGLTIEHDGLTIEDTSTDIRKKSIDRKKTVAGALEALKEEIGGNEVLRKGMWAAISSPGITLQEMGQLLEICALLYTPNSSLVIKLKYPRYWKCRKVGKGKLVFSHTARVRTVSMPPRQPAALTTTTTVRGSISSTAVPTPPSVKRTFLKLNNPRRETPSSLSFPSLPSATSSISLDSSTSQQLASQTQTQTQKQTQPEPQPQPQPQPRPVKRIILKTKAPFEPDA</sequence>
<dbReference type="FunFam" id="1.10.390.10:FF:000011">
    <property type="entry name" value="Transcription initiation factor TFIID subunit"/>
    <property type="match status" value="1"/>
</dbReference>
<evidence type="ECO:0000256" key="3">
    <source>
        <dbReference type="ARBA" id="ARBA00017363"/>
    </source>
</evidence>
<dbReference type="Pfam" id="PF25316">
    <property type="entry name" value="TAF2_3rd"/>
    <property type="match status" value="1"/>
</dbReference>
<dbReference type="OrthoDB" id="308861at2759"/>
<reference evidence="12" key="1">
    <citation type="submission" date="2021-03" db="EMBL/GenBank/DDBJ databases">
        <authorList>
            <person name="Tagirdzhanova G."/>
        </authorList>
    </citation>
    <scope>NUCLEOTIDE SEQUENCE</scope>
</reference>
<evidence type="ECO:0000256" key="5">
    <source>
        <dbReference type="ARBA" id="ARBA00023163"/>
    </source>
</evidence>
<gene>
    <name evidence="12" type="ORF">HETSPECPRED_000563</name>
</gene>
<comment type="function">
    <text evidence="7">Functions as a component of the DNA-binding general transcription factor complex TFIID. Binding of TFIID to a promoter (with or without TATA element) is the initial step in pre-initiation complex (PIC) formation. TFIID plays a key role in the regulation of gene expression by RNA polymerase II through different activities such as transcription activator interaction, core promoter recognition and selectivity, TFIIA and TFIIB interaction, chromatin modification (histone acetylation by TAF1), facilitation of DNA opening and initiation of transcription.</text>
</comment>
<dbReference type="GO" id="GO:0006367">
    <property type="term" value="P:transcription initiation at RNA polymerase II promoter"/>
    <property type="evidence" value="ECO:0007669"/>
    <property type="project" value="TreeGrafter"/>
</dbReference>
<organism evidence="12 13">
    <name type="scientific">Heterodermia speciosa</name>
    <dbReference type="NCBI Taxonomy" id="116794"/>
    <lineage>
        <taxon>Eukaryota</taxon>
        <taxon>Fungi</taxon>
        <taxon>Dikarya</taxon>
        <taxon>Ascomycota</taxon>
        <taxon>Pezizomycotina</taxon>
        <taxon>Lecanoromycetes</taxon>
        <taxon>OSLEUM clade</taxon>
        <taxon>Lecanoromycetidae</taxon>
        <taxon>Caliciales</taxon>
        <taxon>Physciaceae</taxon>
        <taxon>Heterodermia</taxon>
    </lineage>
</organism>
<name>A0A8H3G676_9LECA</name>
<dbReference type="PANTHER" id="PTHR15137">
    <property type="entry name" value="TRANSCRIPTION INITIATION FACTOR TFIID"/>
    <property type="match status" value="1"/>
</dbReference>
<evidence type="ECO:0000256" key="7">
    <source>
        <dbReference type="ARBA" id="ARBA00025346"/>
    </source>
</evidence>
<feature type="domain" description="Transcription initiation factor TFIID subunit 2 Ig-like" evidence="10">
    <location>
        <begin position="597"/>
        <end position="778"/>
    </location>
</feature>
<dbReference type="Pfam" id="PF25577">
    <property type="entry name" value="TPR_TAF2_C"/>
    <property type="match status" value="1"/>
</dbReference>
<evidence type="ECO:0000259" key="10">
    <source>
        <dbReference type="Pfam" id="PF25316"/>
    </source>
</evidence>
<evidence type="ECO:0000256" key="1">
    <source>
        <dbReference type="ARBA" id="ARBA00004123"/>
    </source>
</evidence>
<evidence type="ECO:0000259" key="11">
    <source>
        <dbReference type="Pfam" id="PF25577"/>
    </source>
</evidence>
<dbReference type="Proteomes" id="UP000664521">
    <property type="component" value="Unassembled WGS sequence"/>
</dbReference>
<dbReference type="GO" id="GO:0005669">
    <property type="term" value="C:transcription factor TFIID complex"/>
    <property type="evidence" value="ECO:0007669"/>
    <property type="project" value="InterPro"/>
</dbReference>
<feature type="compositionally biased region" description="Polar residues" evidence="9">
    <location>
        <begin position="1219"/>
        <end position="1235"/>
    </location>
</feature>
<evidence type="ECO:0000256" key="6">
    <source>
        <dbReference type="ARBA" id="ARBA00023242"/>
    </source>
</evidence>
<dbReference type="InterPro" id="IPR037813">
    <property type="entry name" value="TAF2"/>
</dbReference>
<proteinExistence type="inferred from homology"/>
<dbReference type="InterPro" id="IPR027268">
    <property type="entry name" value="Peptidase_M4/M1_CTD_sf"/>
</dbReference>
<feature type="compositionally biased region" description="Low complexity" evidence="9">
    <location>
        <begin position="1256"/>
        <end position="1295"/>
    </location>
</feature>
<evidence type="ECO:0000256" key="2">
    <source>
        <dbReference type="ARBA" id="ARBA00010937"/>
    </source>
</evidence>
<comment type="similarity">
    <text evidence="2">Belongs to the TAF2 family.</text>
</comment>
<dbReference type="GO" id="GO:0000976">
    <property type="term" value="F:transcription cis-regulatory region binding"/>
    <property type="evidence" value="ECO:0007669"/>
    <property type="project" value="TreeGrafter"/>
</dbReference>
<dbReference type="SUPFAM" id="SSF63737">
    <property type="entry name" value="Leukotriene A4 hydrolase N-terminal domain"/>
    <property type="match status" value="1"/>
</dbReference>
<dbReference type="Gene3D" id="2.60.40.1730">
    <property type="entry name" value="tricorn interacting facor f3 domain"/>
    <property type="match status" value="1"/>
</dbReference>
<dbReference type="Gene3D" id="1.10.390.10">
    <property type="entry name" value="Neutral Protease Domain 2"/>
    <property type="match status" value="1"/>
</dbReference>
<feature type="compositionally biased region" description="Pro residues" evidence="9">
    <location>
        <begin position="1296"/>
        <end position="1306"/>
    </location>
</feature>
<feature type="domain" description="Transcription initiation factor TFIID subunit 2 TPR repeats" evidence="11">
    <location>
        <begin position="780"/>
        <end position="1076"/>
    </location>
</feature>
<comment type="subcellular location">
    <subcellularLocation>
        <location evidence="1">Nucleus</location>
    </subcellularLocation>
</comment>
<dbReference type="SUPFAM" id="SSF55486">
    <property type="entry name" value="Metalloproteases ('zincins'), catalytic domain"/>
    <property type="match status" value="1"/>
</dbReference>
<dbReference type="PANTHER" id="PTHR15137:SF9">
    <property type="entry name" value="TRANSCRIPTION INITIATION FACTOR TFIID SUBUNIT 2"/>
    <property type="match status" value="1"/>
</dbReference>
<keyword evidence="5" id="KW-0804">Transcription</keyword>
<evidence type="ECO:0000256" key="9">
    <source>
        <dbReference type="SAM" id="MobiDB-lite"/>
    </source>
</evidence>
<dbReference type="InterPro" id="IPR042097">
    <property type="entry name" value="Aminopeptidase_N-like_N_sf"/>
</dbReference>
<dbReference type="EMBL" id="CAJPDS010000102">
    <property type="protein sequence ID" value="CAF9937512.1"/>
    <property type="molecule type" value="Genomic_DNA"/>
</dbReference>
<accession>A0A8H3G676</accession>
<keyword evidence="6" id="KW-0539">Nucleus</keyword>
<dbReference type="CDD" id="cd09839">
    <property type="entry name" value="M1_like_TAF2"/>
    <property type="match status" value="1"/>
</dbReference>
<dbReference type="InterPro" id="IPR057991">
    <property type="entry name" value="TPR_TAF2_C"/>
</dbReference>
<feature type="region of interest" description="Disordered" evidence="9">
    <location>
        <begin position="1214"/>
        <end position="1323"/>
    </location>
</feature>
<comment type="caution">
    <text evidence="12">The sequence shown here is derived from an EMBL/GenBank/DDBJ whole genome shotgun (WGS) entry which is preliminary data.</text>
</comment>
<dbReference type="GO" id="GO:0016251">
    <property type="term" value="F:RNA polymerase II general transcription initiation factor activity"/>
    <property type="evidence" value="ECO:0007669"/>
    <property type="project" value="TreeGrafter"/>
</dbReference>
<keyword evidence="13" id="KW-1185">Reference proteome</keyword>
<protein>
    <recommendedName>
        <fullName evidence="3">Transcription initiation factor TFIID subunit 2</fullName>
    </recommendedName>
    <alternativeName>
        <fullName evidence="8">TBP-associated factor 2</fullName>
    </alternativeName>
</protein>
<evidence type="ECO:0000256" key="8">
    <source>
        <dbReference type="ARBA" id="ARBA00076306"/>
    </source>
</evidence>
<evidence type="ECO:0000313" key="12">
    <source>
        <dbReference type="EMBL" id="CAF9937512.1"/>
    </source>
</evidence>
<dbReference type="InterPro" id="IPR057345">
    <property type="entry name" value="Ig-like_TAF2"/>
</dbReference>